<feature type="region of interest" description="Disordered" evidence="1">
    <location>
        <begin position="31"/>
        <end position="88"/>
    </location>
</feature>
<sequence>MVYLGPIQPRPVSVKAPSRPTATTAVSAYANEHQKGDRSAGLDAIGPPGGVERRKQQDRRNKSGAPMLETRAGKDRRRSPQPSISVSI</sequence>
<comment type="caution">
    <text evidence="2">The sequence shown here is derived from an EMBL/GenBank/DDBJ whole genome shotgun (WGS) entry which is preliminary data.</text>
</comment>
<evidence type="ECO:0000256" key="1">
    <source>
        <dbReference type="SAM" id="MobiDB-lite"/>
    </source>
</evidence>
<feature type="region of interest" description="Disordered" evidence="1">
    <location>
        <begin position="1"/>
        <end position="20"/>
    </location>
</feature>
<gene>
    <name evidence="2" type="ORF">J2X05_002990</name>
</gene>
<accession>A0ABU1V0K2</accession>
<keyword evidence="3" id="KW-1185">Reference proteome</keyword>
<evidence type="ECO:0000313" key="2">
    <source>
        <dbReference type="EMBL" id="MDR7090964.1"/>
    </source>
</evidence>
<name>A0ABU1V0K2_9GAMM</name>
<dbReference type="RefSeq" id="WP_310073709.1">
    <property type="nucleotide sequence ID" value="NZ_JAVDVX010000005.1"/>
</dbReference>
<feature type="compositionally biased region" description="Basic and acidic residues" evidence="1">
    <location>
        <begin position="51"/>
        <end position="61"/>
    </location>
</feature>
<organism evidence="2 3">
    <name type="scientific">Cellvibrio fibrivorans</name>
    <dbReference type="NCBI Taxonomy" id="126350"/>
    <lineage>
        <taxon>Bacteria</taxon>
        <taxon>Pseudomonadati</taxon>
        <taxon>Pseudomonadota</taxon>
        <taxon>Gammaproteobacteria</taxon>
        <taxon>Cellvibrionales</taxon>
        <taxon>Cellvibrionaceae</taxon>
        <taxon>Cellvibrio</taxon>
    </lineage>
</organism>
<proteinExistence type="predicted"/>
<dbReference type="EMBL" id="JAVDVX010000005">
    <property type="protein sequence ID" value="MDR7090964.1"/>
    <property type="molecule type" value="Genomic_DNA"/>
</dbReference>
<protein>
    <submittedName>
        <fullName evidence="2">Uncharacterized protein</fullName>
    </submittedName>
</protein>
<evidence type="ECO:0000313" key="3">
    <source>
        <dbReference type="Proteomes" id="UP001253595"/>
    </source>
</evidence>
<dbReference type="Proteomes" id="UP001253595">
    <property type="component" value="Unassembled WGS sequence"/>
</dbReference>
<reference evidence="2 3" key="1">
    <citation type="submission" date="2023-07" db="EMBL/GenBank/DDBJ databases">
        <title>Sorghum-associated microbial communities from plants grown in Nebraska, USA.</title>
        <authorList>
            <person name="Schachtman D."/>
        </authorList>
    </citation>
    <scope>NUCLEOTIDE SEQUENCE [LARGE SCALE GENOMIC DNA]</scope>
    <source>
        <strain evidence="2 3">BE190</strain>
    </source>
</reference>